<proteinExistence type="predicted"/>
<evidence type="ECO:0000313" key="2">
    <source>
        <dbReference type="Proteomes" id="UP001057402"/>
    </source>
</evidence>
<comment type="caution">
    <text evidence="1">The sequence shown here is derived from an EMBL/GenBank/DDBJ whole genome shotgun (WGS) entry which is preliminary data.</text>
</comment>
<sequence length="152" mass="16660">MVMARILSPSPSPSPGPLLSLTQAKRLFSSSSSSSDPLLRKLEDVIHHLIVRRSEPDWLPFRPGSSYWVPPRSRSRGIARLIGKLATAPPHPHPNNPHPHPHFQGPSSLSANHPRGWPSTSYYLHGAGVPTPTPPRTEPDETADNPSQSEDE</sequence>
<name>A0ACB9MLX8_9MYRT</name>
<gene>
    <name evidence="1" type="ORF">MLD38_030613</name>
</gene>
<organism evidence="1 2">
    <name type="scientific">Melastoma candidum</name>
    <dbReference type="NCBI Taxonomy" id="119954"/>
    <lineage>
        <taxon>Eukaryota</taxon>
        <taxon>Viridiplantae</taxon>
        <taxon>Streptophyta</taxon>
        <taxon>Embryophyta</taxon>
        <taxon>Tracheophyta</taxon>
        <taxon>Spermatophyta</taxon>
        <taxon>Magnoliopsida</taxon>
        <taxon>eudicotyledons</taxon>
        <taxon>Gunneridae</taxon>
        <taxon>Pentapetalae</taxon>
        <taxon>rosids</taxon>
        <taxon>malvids</taxon>
        <taxon>Myrtales</taxon>
        <taxon>Melastomataceae</taxon>
        <taxon>Melastomatoideae</taxon>
        <taxon>Melastomateae</taxon>
        <taxon>Melastoma</taxon>
    </lineage>
</organism>
<dbReference type="Proteomes" id="UP001057402">
    <property type="component" value="Chromosome 9"/>
</dbReference>
<accession>A0ACB9MLX8</accession>
<evidence type="ECO:0000313" key="1">
    <source>
        <dbReference type="EMBL" id="KAI4325195.1"/>
    </source>
</evidence>
<dbReference type="EMBL" id="CM042888">
    <property type="protein sequence ID" value="KAI4325195.1"/>
    <property type="molecule type" value="Genomic_DNA"/>
</dbReference>
<reference evidence="2" key="1">
    <citation type="journal article" date="2023" name="Front. Plant Sci.">
        <title>Chromosomal-level genome assembly of Melastoma candidum provides insights into trichome evolution.</title>
        <authorList>
            <person name="Zhong Y."/>
            <person name="Wu W."/>
            <person name="Sun C."/>
            <person name="Zou P."/>
            <person name="Liu Y."/>
            <person name="Dai S."/>
            <person name="Zhou R."/>
        </authorList>
    </citation>
    <scope>NUCLEOTIDE SEQUENCE [LARGE SCALE GENOMIC DNA]</scope>
</reference>
<keyword evidence="2" id="KW-1185">Reference proteome</keyword>
<protein>
    <submittedName>
        <fullName evidence="1">Uncharacterized protein</fullName>
    </submittedName>
</protein>